<dbReference type="Proteomes" id="UP000681720">
    <property type="component" value="Unassembled WGS sequence"/>
</dbReference>
<feature type="non-terminal residue" evidence="1">
    <location>
        <position position="18"/>
    </location>
</feature>
<evidence type="ECO:0000313" key="1">
    <source>
        <dbReference type="EMBL" id="CAF4331004.1"/>
    </source>
</evidence>
<comment type="caution">
    <text evidence="1">The sequence shown here is derived from an EMBL/GenBank/DDBJ whole genome shotgun (WGS) entry which is preliminary data.</text>
</comment>
<sequence length="18" mass="2033">MNSGIINQIERQCSQPTN</sequence>
<proteinExistence type="predicted"/>
<organism evidence="1 2">
    <name type="scientific">Rotaria magnacalcarata</name>
    <dbReference type="NCBI Taxonomy" id="392030"/>
    <lineage>
        <taxon>Eukaryota</taxon>
        <taxon>Metazoa</taxon>
        <taxon>Spiralia</taxon>
        <taxon>Gnathifera</taxon>
        <taxon>Rotifera</taxon>
        <taxon>Eurotatoria</taxon>
        <taxon>Bdelloidea</taxon>
        <taxon>Philodinida</taxon>
        <taxon>Philodinidae</taxon>
        <taxon>Rotaria</taxon>
    </lineage>
</organism>
<dbReference type="AlphaFoldDB" id="A0A8S2UE72"/>
<evidence type="ECO:0000313" key="2">
    <source>
        <dbReference type="Proteomes" id="UP000681720"/>
    </source>
</evidence>
<dbReference type="EMBL" id="CAJOBJ010041935">
    <property type="protein sequence ID" value="CAF4331004.1"/>
    <property type="molecule type" value="Genomic_DNA"/>
</dbReference>
<protein>
    <submittedName>
        <fullName evidence="1">Uncharacterized protein</fullName>
    </submittedName>
</protein>
<name>A0A8S2UE72_9BILA</name>
<reference evidence="1" key="1">
    <citation type="submission" date="2021-02" db="EMBL/GenBank/DDBJ databases">
        <authorList>
            <person name="Nowell W R."/>
        </authorList>
    </citation>
    <scope>NUCLEOTIDE SEQUENCE</scope>
</reference>
<gene>
    <name evidence="1" type="ORF">GIL414_LOCUS27128</name>
</gene>
<accession>A0A8S2UE72</accession>